<dbReference type="EMBL" id="CBTN010000003">
    <property type="protein sequence ID" value="CDH49477.1"/>
    <property type="molecule type" value="Genomic_DNA"/>
</dbReference>
<dbReference type="GO" id="GO:0005886">
    <property type="term" value="C:plasma membrane"/>
    <property type="evidence" value="ECO:0007669"/>
    <property type="project" value="TreeGrafter"/>
</dbReference>
<feature type="transmembrane region" description="Helical" evidence="6">
    <location>
        <begin position="87"/>
        <end position="109"/>
    </location>
</feature>
<dbReference type="STRING" id="1263082.A0A068RIL4"/>
<evidence type="ECO:0000256" key="1">
    <source>
        <dbReference type="ARBA" id="ARBA00004141"/>
    </source>
</evidence>
<evidence type="ECO:0000256" key="4">
    <source>
        <dbReference type="ARBA" id="ARBA00022989"/>
    </source>
</evidence>
<dbReference type="OrthoDB" id="5982228at2759"/>
<dbReference type="GO" id="GO:0015171">
    <property type="term" value="F:amino acid transmembrane transporter activity"/>
    <property type="evidence" value="ECO:0007669"/>
    <property type="project" value="TreeGrafter"/>
</dbReference>
<keyword evidence="3 6" id="KW-0812">Transmembrane</keyword>
<sequence>MGDKIYTGEGGIGHIDEEKAGSSSGGGFLSNIQARYAKVDPSSYLRRPDETGRQYWSRRLISLKPYELLAAEYANTELRKYLNAFQLVFLGIGAIIGTGIFVLSGQAAAQNAGPAVTVSFIVAAIASGFAAMSYSELASMIPVSGSAYTYAYATMGEFMAWTLGWDLVLEYMIGSATVGVGWSGYFKTFFEVAFNVHFGDSWTTPPIYWNEDPAYIAYSEGSYFNVPGFVIILLVTILLCVGYIGFDSVTTAAMEAKNPRRDLPIGIMGSLVVTTLMYIGFCTVMTGAVHYSELNHPAPPTIAILAVEERTGRSFKWLNIVVALGALAGLTSVLLVQMLAQARVFYSMAKDGLLPQIFTKVHPKFKTPYVATIIVGLITSILSALLPVDLLGNMTSVGTLFAFFIVHCGVVVLRITRPDVDRWFKIPGPSYTWIVFPFIGGAICILLIAVAEVSTIWRLFVWMGIGWIIYFSYGIRKSRLHRDPIGRFAEVHAQQLDNKEEPDYAVQDYDYPSRT</sequence>
<reference evidence="7" key="1">
    <citation type="submission" date="2013-08" db="EMBL/GenBank/DDBJ databases">
        <title>Gene expansion shapes genome architecture in the human pathogen Lichtheimia corymbifera: an evolutionary genomics analysis in the ancient terrestrial Mucorales (Mucoromycotina).</title>
        <authorList>
            <person name="Schwartze V.U."/>
            <person name="Winter S."/>
            <person name="Shelest E."/>
            <person name="Marcet-Houben M."/>
            <person name="Horn F."/>
            <person name="Wehner S."/>
            <person name="Hoffmann K."/>
            <person name="Riege K."/>
            <person name="Sammeth M."/>
            <person name="Nowrousian M."/>
            <person name="Valiante V."/>
            <person name="Linde J."/>
            <person name="Jacobsen I.D."/>
            <person name="Marz M."/>
            <person name="Brakhage A.A."/>
            <person name="Gabaldon T."/>
            <person name="Bocker S."/>
            <person name="Voigt K."/>
        </authorList>
    </citation>
    <scope>NUCLEOTIDE SEQUENCE [LARGE SCALE GENOMIC DNA]</scope>
    <source>
        <strain evidence="7">FSU 9682</strain>
    </source>
</reference>
<comment type="subcellular location">
    <subcellularLocation>
        <location evidence="1">Membrane</location>
        <topology evidence="1">Multi-pass membrane protein</topology>
    </subcellularLocation>
</comment>
<comment type="caution">
    <text evidence="7">The sequence shown here is derived from an EMBL/GenBank/DDBJ whole genome shotgun (WGS) entry which is preliminary data.</text>
</comment>
<feature type="transmembrane region" description="Helical" evidence="6">
    <location>
        <begin position="394"/>
        <end position="416"/>
    </location>
</feature>
<evidence type="ECO:0000256" key="3">
    <source>
        <dbReference type="ARBA" id="ARBA00022692"/>
    </source>
</evidence>
<keyword evidence="5 6" id="KW-0472">Membrane</keyword>
<feature type="transmembrane region" description="Helical" evidence="6">
    <location>
        <begin position="428"/>
        <end position="450"/>
    </location>
</feature>
<dbReference type="Pfam" id="PF13520">
    <property type="entry name" value="AA_permease_2"/>
    <property type="match status" value="1"/>
</dbReference>
<evidence type="ECO:0000256" key="2">
    <source>
        <dbReference type="ARBA" id="ARBA00022448"/>
    </source>
</evidence>
<evidence type="ECO:0000256" key="6">
    <source>
        <dbReference type="SAM" id="Phobius"/>
    </source>
</evidence>
<feature type="transmembrane region" description="Helical" evidence="6">
    <location>
        <begin position="115"/>
        <end position="135"/>
    </location>
</feature>
<feature type="transmembrane region" description="Helical" evidence="6">
    <location>
        <begin position="369"/>
        <end position="388"/>
    </location>
</feature>
<keyword evidence="2" id="KW-0813">Transport</keyword>
<feature type="transmembrane region" description="Helical" evidence="6">
    <location>
        <begin position="456"/>
        <end position="475"/>
    </location>
</feature>
<keyword evidence="4 6" id="KW-1133">Transmembrane helix</keyword>
<dbReference type="Proteomes" id="UP000027586">
    <property type="component" value="Unassembled WGS sequence"/>
</dbReference>
<feature type="transmembrane region" description="Helical" evidence="6">
    <location>
        <begin position="317"/>
        <end position="340"/>
    </location>
</feature>
<organism evidence="7 8">
    <name type="scientific">Lichtheimia corymbifera JMRC:FSU:9682</name>
    <dbReference type="NCBI Taxonomy" id="1263082"/>
    <lineage>
        <taxon>Eukaryota</taxon>
        <taxon>Fungi</taxon>
        <taxon>Fungi incertae sedis</taxon>
        <taxon>Mucoromycota</taxon>
        <taxon>Mucoromycotina</taxon>
        <taxon>Mucoromycetes</taxon>
        <taxon>Mucorales</taxon>
        <taxon>Lichtheimiaceae</taxon>
        <taxon>Lichtheimia</taxon>
    </lineage>
</organism>
<evidence type="ECO:0000256" key="5">
    <source>
        <dbReference type="ARBA" id="ARBA00023136"/>
    </source>
</evidence>
<accession>A0A068RIL4</accession>
<dbReference type="PANTHER" id="PTHR43243">
    <property type="entry name" value="INNER MEMBRANE TRANSPORTER YGJI-RELATED"/>
    <property type="match status" value="1"/>
</dbReference>
<dbReference type="InterPro" id="IPR002293">
    <property type="entry name" value="AA/rel_permease1"/>
</dbReference>
<dbReference type="Gene3D" id="1.20.1740.10">
    <property type="entry name" value="Amino acid/polyamine transporter I"/>
    <property type="match status" value="1"/>
</dbReference>
<evidence type="ECO:0000313" key="8">
    <source>
        <dbReference type="Proteomes" id="UP000027586"/>
    </source>
</evidence>
<name>A0A068RIL4_9FUNG</name>
<evidence type="ECO:0000313" key="7">
    <source>
        <dbReference type="EMBL" id="CDH49477.1"/>
    </source>
</evidence>
<feature type="transmembrane region" description="Helical" evidence="6">
    <location>
        <begin position="267"/>
        <end position="291"/>
    </location>
</feature>
<keyword evidence="8" id="KW-1185">Reference proteome</keyword>
<gene>
    <name evidence="7" type="ORF">LCOR_01219.1</name>
</gene>
<dbReference type="VEuPathDB" id="FungiDB:LCOR_01219.1"/>
<dbReference type="AlphaFoldDB" id="A0A068RIL4"/>
<protein>
    <submittedName>
        <fullName evidence="7">Cationic amino acid transporter</fullName>
    </submittedName>
</protein>
<feature type="transmembrane region" description="Helical" evidence="6">
    <location>
        <begin position="226"/>
        <end position="246"/>
    </location>
</feature>
<proteinExistence type="predicted"/>
<dbReference type="PANTHER" id="PTHR43243:SF4">
    <property type="entry name" value="CATIONIC AMINO ACID TRANSPORTER 4"/>
    <property type="match status" value="1"/>
</dbReference>